<dbReference type="GeneID" id="114338128"/>
<organism evidence="4">
    <name type="scientific">Diabrotica virgifera virgifera</name>
    <name type="common">western corn rootworm</name>
    <dbReference type="NCBI Taxonomy" id="50390"/>
    <lineage>
        <taxon>Eukaryota</taxon>
        <taxon>Metazoa</taxon>
        <taxon>Ecdysozoa</taxon>
        <taxon>Arthropoda</taxon>
        <taxon>Hexapoda</taxon>
        <taxon>Insecta</taxon>
        <taxon>Pterygota</taxon>
        <taxon>Neoptera</taxon>
        <taxon>Endopterygota</taxon>
        <taxon>Coleoptera</taxon>
        <taxon>Polyphaga</taxon>
        <taxon>Cucujiformia</taxon>
        <taxon>Chrysomeloidea</taxon>
        <taxon>Chrysomelidae</taxon>
        <taxon>Galerucinae</taxon>
        <taxon>Diabroticina</taxon>
        <taxon>Diabroticites</taxon>
        <taxon>Diabrotica</taxon>
    </lineage>
</organism>
<protein>
    <submittedName>
        <fullName evidence="4">Uncharacterized protein LOC114338128</fullName>
    </submittedName>
</protein>
<feature type="region of interest" description="Disordered" evidence="1">
    <location>
        <begin position="304"/>
        <end position="342"/>
    </location>
</feature>
<name>A0A6P7GD77_DIAVI</name>
<gene>
    <name evidence="4" type="primary">LOC114338128</name>
</gene>
<dbReference type="RefSeq" id="XP_028144507.1">
    <property type="nucleotide sequence ID" value="XM_028288706.1"/>
</dbReference>
<reference evidence="4" key="1">
    <citation type="submission" date="2025-04" db="UniProtKB">
        <authorList>
            <consortium name="RefSeq"/>
        </authorList>
    </citation>
    <scope>IDENTIFICATION</scope>
    <source>
        <tissue evidence="4">Whole insect</tissue>
    </source>
</reference>
<dbReference type="InParanoid" id="A0A6P7GD77"/>
<sequence>MEEVLKKRLAQNVTDCDNSGNKNVVSESDEPGMFKYQSFVSDIDENIDAFKMLRLDSAAAENVMDCANFENKNVMLAPEKPPRSFENKYFVSIGDENIDGIQMRRLDSVAGNVIDYANSENKTAMPAPEKPPRSFENQYFVSIGDENVDGIQMRRLDSVAGNVINYANSENKTAMPAPEKPPGGFENTYFVSVGDENIDGIQMRKPDSLAENVIDCVTSDNKNAPETDEKPLGFEGKFSVSIVDEENGGFNKRSYDPVSAIYRKLSYKDIPGHHYKRRSSIKLAKFYCHQAKHGERVRSNSHFRPRRTNTNVTDNGNLSDIATTSNPIRGLPRRGWRKPREEVKPRDHDIINRALEQFLDEIYMDSDDADEIMFKRIKRRKSV</sequence>
<evidence type="ECO:0000256" key="1">
    <source>
        <dbReference type="SAM" id="MobiDB-lite"/>
    </source>
</evidence>
<dbReference type="KEGG" id="dvv:114338128"/>
<accession>A0A6P7GD77</accession>
<feature type="compositionally biased region" description="Polar residues" evidence="1">
    <location>
        <begin position="308"/>
        <end position="327"/>
    </location>
</feature>
<dbReference type="Proteomes" id="UP001652700">
    <property type="component" value="Unplaced"/>
</dbReference>
<evidence type="ECO:0000313" key="4">
    <source>
        <dbReference type="RefSeq" id="XP_028144507.1"/>
    </source>
</evidence>
<dbReference type="AlphaFoldDB" id="A0A6P7GD77"/>
<reference evidence="2" key="2">
    <citation type="submission" date="2025-05" db="UniProtKB">
        <authorList>
            <consortium name="EnsemblMetazoa"/>
        </authorList>
    </citation>
    <scope>IDENTIFICATION</scope>
</reference>
<evidence type="ECO:0000313" key="3">
    <source>
        <dbReference type="Proteomes" id="UP001652700"/>
    </source>
</evidence>
<proteinExistence type="predicted"/>
<evidence type="ECO:0000313" key="2">
    <source>
        <dbReference type="EnsemblMetazoa" id="XP_028144507.1"/>
    </source>
</evidence>
<keyword evidence="3" id="KW-1185">Reference proteome</keyword>
<dbReference type="EnsemblMetazoa" id="XM_028288706.2">
    <property type="protein sequence ID" value="XP_028144507.1"/>
    <property type="gene ID" value="LOC114338128"/>
</dbReference>